<feature type="binding site" evidence="3">
    <location>
        <position position="125"/>
    </location>
    <ligand>
        <name>a divalent metal cation</name>
        <dbReference type="ChEBI" id="CHEBI:60240"/>
    </ligand>
</feature>
<dbReference type="GO" id="GO:0046872">
    <property type="term" value="F:metal ion binding"/>
    <property type="evidence" value="ECO:0007669"/>
    <property type="project" value="UniProtKB-KW"/>
</dbReference>
<dbReference type="Pfam" id="PF05163">
    <property type="entry name" value="DinB"/>
    <property type="match status" value="1"/>
</dbReference>
<dbReference type="Gene3D" id="1.20.120.450">
    <property type="entry name" value="dinb family like domain"/>
    <property type="match status" value="1"/>
</dbReference>
<keyword evidence="2 3" id="KW-0479">Metal-binding</keyword>
<accession>A0A1S2M0Z2</accession>
<dbReference type="InterPro" id="IPR034660">
    <property type="entry name" value="DinB/YfiT-like"/>
</dbReference>
<feature type="binding site" evidence="3">
    <location>
        <position position="47"/>
    </location>
    <ligand>
        <name>a divalent metal cation</name>
        <dbReference type="ChEBI" id="CHEBI:60240"/>
    </ligand>
</feature>
<protein>
    <submittedName>
        <fullName evidence="4">Damage-inducible protein DinB</fullName>
    </submittedName>
</protein>
<dbReference type="Proteomes" id="UP000179524">
    <property type="component" value="Unassembled WGS sequence"/>
</dbReference>
<reference evidence="4 5" key="1">
    <citation type="submission" date="2016-10" db="EMBL/GenBank/DDBJ databases">
        <title>Draft genome sequences of four alkaliphilic bacteria belonging to the Anaerobacillus genus.</title>
        <authorList>
            <person name="Bassil N.M."/>
            <person name="Lloyd J.R."/>
        </authorList>
    </citation>
    <scope>NUCLEOTIDE SEQUENCE [LARGE SCALE GENOMIC DNA]</scope>
    <source>
        <strain evidence="4 5">DSM 18345</strain>
    </source>
</reference>
<dbReference type="AlphaFoldDB" id="A0A1S2M0Z2"/>
<dbReference type="RefSeq" id="WP_071308351.1">
    <property type="nucleotide sequence ID" value="NZ_MLQR01000001.1"/>
</dbReference>
<dbReference type="InterPro" id="IPR007837">
    <property type="entry name" value="DinB"/>
</dbReference>
<dbReference type="SUPFAM" id="SSF109854">
    <property type="entry name" value="DinB/YfiT-like putative metalloenzymes"/>
    <property type="match status" value="1"/>
</dbReference>
<evidence type="ECO:0000313" key="4">
    <source>
        <dbReference type="EMBL" id="OIJ17627.1"/>
    </source>
</evidence>
<keyword evidence="5" id="KW-1185">Reference proteome</keyword>
<evidence type="ECO:0000256" key="2">
    <source>
        <dbReference type="ARBA" id="ARBA00022723"/>
    </source>
</evidence>
<name>A0A1S2M0Z2_9BACI</name>
<evidence type="ECO:0000313" key="5">
    <source>
        <dbReference type="Proteomes" id="UP000179524"/>
    </source>
</evidence>
<sequence length="151" mass="17348">MARIYEFIPGWVSHRKAVIELLNTVQDEQLHYKPWKGAMSFAELVLHITGSMNMFVETVKNGELVQQTEKKSFKTVGDLKAIVIEETKQTRIELELLTDKQLNKIIDFYGTKMTGTALLTTAKDHEIHHKGQLLTYARLMGINSLPFFVIR</sequence>
<evidence type="ECO:0000256" key="1">
    <source>
        <dbReference type="ARBA" id="ARBA00008635"/>
    </source>
</evidence>
<gene>
    <name evidence="4" type="ORF">BKP37_04035</name>
</gene>
<organism evidence="4 5">
    <name type="scientific">Anaerobacillus alkalilacustris</name>
    <dbReference type="NCBI Taxonomy" id="393763"/>
    <lineage>
        <taxon>Bacteria</taxon>
        <taxon>Bacillati</taxon>
        <taxon>Bacillota</taxon>
        <taxon>Bacilli</taxon>
        <taxon>Bacillales</taxon>
        <taxon>Bacillaceae</taxon>
        <taxon>Anaerobacillus</taxon>
    </lineage>
</organism>
<evidence type="ECO:0000256" key="3">
    <source>
        <dbReference type="PIRSR" id="PIRSR607837-1"/>
    </source>
</evidence>
<proteinExistence type="inferred from homology"/>
<feature type="binding site" evidence="3">
    <location>
        <position position="129"/>
    </location>
    <ligand>
        <name>a divalent metal cation</name>
        <dbReference type="ChEBI" id="CHEBI:60240"/>
    </ligand>
</feature>
<dbReference type="EMBL" id="MLQR01000001">
    <property type="protein sequence ID" value="OIJ17627.1"/>
    <property type="molecule type" value="Genomic_DNA"/>
</dbReference>
<dbReference type="OrthoDB" id="119432at2"/>
<comment type="caution">
    <text evidence="4">The sequence shown here is derived from an EMBL/GenBank/DDBJ whole genome shotgun (WGS) entry which is preliminary data.</text>
</comment>
<comment type="similarity">
    <text evidence="1">Belongs to the DinB family.</text>
</comment>